<organism evidence="2 3">
    <name type="scientific">Sphingomonas echinoides</name>
    <dbReference type="NCBI Taxonomy" id="59803"/>
    <lineage>
        <taxon>Bacteria</taxon>
        <taxon>Pseudomonadati</taxon>
        <taxon>Pseudomonadota</taxon>
        <taxon>Alphaproteobacteria</taxon>
        <taxon>Sphingomonadales</taxon>
        <taxon>Sphingomonadaceae</taxon>
        <taxon>Sphingomonas</taxon>
    </lineage>
</organism>
<gene>
    <name evidence="2" type="ORF">SIL82_10280</name>
</gene>
<evidence type="ECO:0000256" key="1">
    <source>
        <dbReference type="SAM" id="MobiDB-lite"/>
    </source>
</evidence>
<protein>
    <submittedName>
        <fullName evidence="2">Uncharacterized protein</fullName>
    </submittedName>
</protein>
<dbReference type="Proteomes" id="UP001279660">
    <property type="component" value="Unassembled WGS sequence"/>
</dbReference>
<feature type="region of interest" description="Disordered" evidence="1">
    <location>
        <begin position="126"/>
        <end position="145"/>
    </location>
</feature>
<comment type="caution">
    <text evidence="2">The sequence shown here is derived from an EMBL/GenBank/DDBJ whole genome shotgun (WGS) entry which is preliminary data.</text>
</comment>
<reference evidence="2 3" key="1">
    <citation type="submission" date="2023-11" db="EMBL/GenBank/DDBJ databases">
        <title>MicrobeMod: A computational toolkit for identifying prokaryotic methylation and restriction-modification with nanopore sequencing.</title>
        <authorList>
            <person name="Crits-Christoph A."/>
            <person name="Kang S.C."/>
            <person name="Lee H."/>
            <person name="Ostrov N."/>
        </authorList>
    </citation>
    <scope>NUCLEOTIDE SEQUENCE [LARGE SCALE GENOMIC DNA]</scope>
    <source>
        <strain evidence="2 3">ATCC 14820</strain>
    </source>
</reference>
<evidence type="ECO:0000313" key="2">
    <source>
        <dbReference type="EMBL" id="MDX5984651.1"/>
    </source>
</evidence>
<proteinExistence type="predicted"/>
<sequence>MLRNITRFWTANDGCLVFEIIFDRAWRAGDLDPPAVAIVRCASSLDERHEVAIYEDRPSWFAVDFSSGYHVHGTLRQIGDIRIDGTPCLTIFADIYYRQPGQEHLFHFDGGMVACPSVALTEQSEDRVRFPTSGRSDRTDMRHGDPVVIAGTNVNQSYTA</sequence>
<dbReference type="RefSeq" id="WP_029622377.1">
    <property type="nucleotide sequence ID" value="NZ_JAWXXV010000001.1"/>
</dbReference>
<accession>A0ABU4PKF7</accession>
<name>A0ABU4PKF7_9SPHN</name>
<evidence type="ECO:0000313" key="3">
    <source>
        <dbReference type="Proteomes" id="UP001279660"/>
    </source>
</evidence>
<keyword evidence="3" id="KW-1185">Reference proteome</keyword>
<dbReference type="EMBL" id="JAWXXV010000001">
    <property type="protein sequence ID" value="MDX5984651.1"/>
    <property type="molecule type" value="Genomic_DNA"/>
</dbReference>